<comment type="caution">
    <text evidence="5">The sequence shown here is derived from an EMBL/GenBank/DDBJ whole genome shotgun (WGS) entry which is preliminary data.</text>
</comment>
<dbReference type="Gene3D" id="3.40.50.11350">
    <property type="match status" value="1"/>
</dbReference>
<reference evidence="5 6" key="1">
    <citation type="submission" date="2018-08" db="EMBL/GenBank/DDBJ databases">
        <title>Genome and evolution of the arbuscular mycorrhizal fungus Diversispora epigaea (formerly Glomus versiforme) and its bacterial endosymbionts.</title>
        <authorList>
            <person name="Sun X."/>
            <person name="Fei Z."/>
            <person name="Harrison M."/>
        </authorList>
    </citation>
    <scope>NUCLEOTIDE SEQUENCE [LARGE SCALE GENOMIC DNA]</scope>
    <source>
        <strain evidence="5 6">IT104</strain>
    </source>
</reference>
<dbReference type="InterPro" id="IPR019378">
    <property type="entry name" value="GDP-Fuc_O-FucTrfase"/>
</dbReference>
<keyword evidence="6" id="KW-1185">Reference proteome</keyword>
<dbReference type="GO" id="GO:0016740">
    <property type="term" value="F:transferase activity"/>
    <property type="evidence" value="ECO:0007669"/>
    <property type="project" value="UniProtKB-KW"/>
</dbReference>
<evidence type="ECO:0000313" key="5">
    <source>
        <dbReference type="EMBL" id="RHZ66613.1"/>
    </source>
</evidence>
<dbReference type="Proteomes" id="UP000266861">
    <property type="component" value="Unassembled WGS sequence"/>
</dbReference>
<keyword evidence="4" id="KW-1133">Transmembrane helix</keyword>
<keyword evidence="1" id="KW-0808">Transferase</keyword>
<evidence type="ECO:0000256" key="2">
    <source>
        <dbReference type="ARBA" id="ARBA00023253"/>
    </source>
</evidence>
<evidence type="ECO:0000313" key="6">
    <source>
        <dbReference type="Proteomes" id="UP000266861"/>
    </source>
</evidence>
<dbReference type="GO" id="GO:0006004">
    <property type="term" value="P:fucose metabolic process"/>
    <property type="evidence" value="ECO:0007669"/>
    <property type="project" value="UniProtKB-KW"/>
</dbReference>
<keyword evidence="2" id="KW-0294">Fucose metabolism</keyword>
<evidence type="ECO:0000256" key="4">
    <source>
        <dbReference type="SAM" id="Phobius"/>
    </source>
</evidence>
<organism evidence="5 6">
    <name type="scientific">Diversispora epigaea</name>
    <dbReference type="NCBI Taxonomy" id="1348612"/>
    <lineage>
        <taxon>Eukaryota</taxon>
        <taxon>Fungi</taxon>
        <taxon>Fungi incertae sedis</taxon>
        <taxon>Mucoromycota</taxon>
        <taxon>Glomeromycotina</taxon>
        <taxon>Glomeromycetes</taxon>
        <taxon>Diversisporales</taxon>
        <taxon>Diversisporaceae</taxon>
        <taxon>Diversispora</taxon>
    </lineage>
</organism>
<evidence type="ECO:0000256" key="3">
    <source>
        <dbReference type="ARBA" id="ARBA00023277"/>
    </source>
</evidence>
<accession>A0A397HZZ0</accession>
<protein>
    <submittedName>
        <fullName evidence="5">Uncharacterized protein</fullName>
    </submittedName>
</protein>
<dbReference type="STRING" id="1348612.A0A397HZZ0"/>
<sequence length="494" mass="58003">MFEKRKILHLLASILRDPKKRVFAILSIIFIIIIMSYSNLSLLREENFENLISNDNYSKSIYKTDIPKTRYNSLKDINEHDNSINTKYCGTEDCKFLVAYYPFLQENKLCDNYIDYINLARLLNRVMVLTNVGPTRISTCQKFPFNFYYDVNSLSQRFPDVKFISQLEFQKWTELRYRKPTVSHVFITNGGLNNSIEDIIPYANTLKRIWCLDKFNLKFDKHSKFKQISASRNNWEKTQNNNDFISFLKSNLQFTEDVLLIRHDIRNSLFLVGKNEQMNYAKHITDAAEMIINRLRPYIAVQWILEHANENHLNSCADRLLERVQSTIRKSKIKNIYMATDYPLFEIIPDSNNNSNINDDNNNNNNNMHVSSLSLKSYSPTWKYVTKVHYSAMEKLKSTFPLANWESKEVIDNLEDAFKNQLINAKEIKGEIINTGINRIIDRIICVKAELFVGLPKNNCSTKFDIPYISEIVNERAELMTKMTKNIRNNVARF</sequence>
<keyword evidence="4" id="KW-0472">Membrane</keyword>
<dbReference type="Pfam" id="PF10250">
    <property type="entry name" value="O-FucT"/>
    <property type="match status" value="1"/>
</dbReference>
<evidence type="ECO:0000256" key="1">
    <source>
        <dbReference type="ARBA" id="ARBA00022679"/>
    </source>
</evidence>
<keyword evidence="3" id="KW-0119">Carbohydrate metabolism</keyword>
<keyword evidence="4" id="KW-0812">Transmembrane</keyword>
<dbReference type="OrthoDB" id="2020419at2759"/>
<dbReference type="EMBL" id="PQFF01000280">
    <property type="protein sequence ID" value="RHZ66613.1"/>
    <property type="molecule type" value="Genomic_DNA"/>
</dbReference>
<name>A0A397HZZ0_9GLOM</name>
<gene>
    <name evidence="5" type="ORF">Glove_306g86</name>
</gene>
<feature type="transmembrane region" description="Helical" evidence="4">
    <location>
        <begin position="21"/>
        <end position="40"/>
    </location>
</feature>
<dbReference type="AlphaFoldDB" id="A0A397HZZ0"/>
<proteinExistence type="predicted"/>